<dbReference type="Gene3D" id="3.40.50.1000">
    <property type="entry name" value="HAD superfamily/HAD-like"/>
    <property type="match status" value="1"/>
</dbReference>
<dbReference type="AlphaFoldDB" id="A0A4P6F537"/>
<dbReference type="InterPro" id="IPR041492">
    <property type="entry name" value="HAD_2"/>
</dbReference>
<dbReference type="KEGG" id="xya:ET471_07290"/>
<name>A0A4P6F537_9MICO</name>
<dbReference type="RefSeq" id="WP_129187293.1">
    <property type="nucleotide sequence ID" value="NZ_CP035493.1"/>
</dbReference>
<dbReference type="SUPFAM" id="SSF56784">
    <property type="entry name" value="HAD-like"/>
    <property type="match status" value="1"/>
</dbReference>
<dbReference type="InterPro" id="IPR036412">
    <property type="entry name" value="HAD-like_sf"/>
</dbReference>
<dbReference type="PANTHER" id="PTHR43434">
    <property type="entry name" value="PHOSPHOGLYCOLATE PHOSPHATASE"/>
    <property type="match status" value="1"/>
</dbReference>
<gene>
    <name evidence="1" type="ORF">ET471_07290</name>
</gene>
<reference evidence="1 2" key="1">
    <citation type="submission" date="2019-01" db="EMBL/GenBank/DDBJ databases">
        <title>Genome sequencing of strain FW10M-9.</title>
        <authorList>
            <person name="Heo J."/>
            <person name="Kim S.-J."/>
            <person name="Kim J.-S."/>
            <person name="Hong S.-B."/>
            <person name="Kwon S.-W."/>
        </authorList>
    </citation>
    <scope>NUCLEOTIDE SEQUENCE [LARGE SCALE GENOMIC DNA]</scope>
    <source>
        <strain evidence="1 2">FW10M-9</strain>
    </source>
</reference>
<dbReference type="PANTHER" id="PTHR43434:SF20">
    <property type="entry name" value="5'-NUCLEOTIDASE"/>
    <property type="match status" value="1"/>
</dbReference>
<dbReference type="Proteomes" id="UP000292118">
    <property type="component" value="Chromosome"/>
</dbReference>
<dbReference type="InterPro" id="IPR023214">
    <property type="entry name" value="HAD_sf"/>
</dbReference>
<dbReference type="Pfam" id="PF13419">
    <property type="entry name" value="HAD_2"/>
    <property type="match status" value="1"/>
</dbReference>
<dbReference type="InterPro" id="IPR023198">
    <property type="entry name" value="PGP-like_dom2"/>
</dbReference>
<keyword evidence="1" id="KW-0378">Hydrolase</keyword>
<dbReference type="SFLD" id="SFLDS00003">
    <property type="entry name" value="Haloacid_Dehalogenase"/>
    <property type="match status" value="1"/>
</dbReference>
<dbReference type="GO" id="GO:0016787">
    <property type="term" value="F:hydrolase activity"/>
    <property type="evidence" value="ECO:0007669"/>
    <property type="project" value="UniProtKB-KW"/>
</dbReference>
<evidence type="ECO:0000313" key="2">
    <source>
        <dbReference type="Proteomes" id="UP000292118"/>
    </source>
</evidence>
<dbReference type="Gene3D" id="1.10.150.240">
    <property type="entry name" value="Putative phosphatase, domain 2"/>
    <property type="match status" value="1"/>
</dbReference>
<dbReference type="InterPro" id="IPR050155">
    <property type="entry name" value="HAD-like_hydrolase_sf"/>
</dbReference>
<protein>
    <submittedName>
        <fullName evidence="1">HAD family hydrolase</fullName>
    </submittedName>
</protein>
<dbReference type="GO" id="GO:0004713">
    <property type="term" value="F:protein tyrosine kinase activity"/>
    <property type="evidence" value="ECO:0007669"/>
    <property type="project" value="TreeGrafter"/>
</dbReference>
<proteinExistence type="predicted"/>
<keyword evidence="2" id="KW-1185">Reference proteome</keyword>
<dbReference type="OrthoDB" id="9776368at2"/>
<organism evidence="1 2">
    <name type="scientific">Xylanimonas protaetiae</name>
    <dbReference type="NCBI Taxonomy" id="2509457"/>
    <lineage>
        <taxon>Bacteria</taxon>
        <taxon>Bacillati</taxon>
        <taxon>Actinomycetota</taxon>
        <taxon>Actinomycetes</taxon>
        <taxon>Micrococcales</taxon>
        <taxon>Promicromonosporaceae</taxon>
        <taxon>Xylanimonas</taxon>
    </lineage>
</organism>
<sequence>MHLVLLDLDGTLMDSAPGITASAAHAYRRLGLPVPDAAALRSFVGPPIGDSLLAHGVPAARVPEGIAAYREMFRETGMWDNAVFDGIPAQLERLRAAGCTLAVATSKPEVFAVPIAERFGLAPLVDAVFGAPLDESGSKAQVIGTALAALGWSGGPALMVGDRVYDVVGAREHGIRTLGVSWGYPTGDELAQAGAVRVIDHVADLAETALELLGR</sequence>
<evidence type="ECO:0000313" key="1">
    <source>
        <dbReference type="EMBL" id="QAY69863.1"/>
    </source>
</evidence>
<dbReference type="GO" id="GO:0005829">
    <property type="term" value="C:cytosol"/>
    <property type="evidence" value="ECO:0007669"/>
    <property type="project" value="TreeGrafter"/>
</dbReference>
<dbReference type="SFLD" id="SFLDG01129">
    <property type="entry name" value="C1.5:_HAD__Beta-PGM__Phosphata"/>
    <property type="match status" value="1"/>
</dbReference>
<dbReference type="EMBL" id="CP035493">
    <property type="protein sequence ID" value="QAY69863.1"/>
    <property type="molecule type" value="Genomic_DNA"/>
</dbReference>
<accession>A0A4P6F537</accession>